<gene>
    <name evidence="2" type="ORF">V5O48_019560</name>
</gene>
<reference evidence="2 3" key="1">
    <citation type="submission" date="2024-02" db="EMBL/GenBank/DDBJ databases">
        <title>A draft genome for the cacao thread blight pathogen Marasmius crinis-equi.</title>
        <authorList>
            <person name="Cohen S.P."/>
            <person name="Baruah I.K."/>
            <person name="Amoako-Attah I."/>
            <person name="Bukari Y."/>
            <person name="Meinhardt L.W."/>
            <person name="Bailey B.A."/>
        </authorList>
    </citation>
    <scope>NUCLEOTIDE SEQUENCE [LARGE SCALE GENOMIC DNA]</scope>
    <source>
        <strain evidence="2 3">GH-76</strain>
    </source>
</reference>
<comment type="caution">
    <text evidence="2">The sequence shown here is derived from an EMBL/GenBank/DDBJ whole genome shotgun (WGS) entry which is preliminary data.</text>
</comment>
<sequence length="155" mass="18034">GKGAAFLDGLVPRYFKLFPEGKFDHAVDPPKEWLDSVDENEPLDDLKPPVRRPSQSLAEHKEEMSKFDAYVEACFSRERQVRRFMRNHIQDRIKGKIKRDDPMAPVMKRLAGRPVTNKGNKKAAFNVWARENKVYVDELVEKKKKEHLDRGETCP</sequence>
<proteinExistence type="predicted"/>
<evidence type="ECO:0000256" key="1">
    <source>
        <dbReference type="SAM" id="MobiDB-lite"/>
    </source>
</evidence>
<dbReference type="EMBL" id="JBAHYK010005342">
    <property type="protein sequence ID" value="KAL0562527.1"/>
    <property type="molecule type" value="Genomic_DNA"/>
</dbReference>
<feature type="non-terminal residue" evidence="2">
    <location>
        <position position="155"/>
    </location>
</feature>
<dbReference type="Proteomes" id="UP001465976">
    <property type="component" value="Unassembled WGS sequence"/>
</dbReference>
<feature type="region of interest" description="Disordered" evidence="1">
    <location>
        <begin position="29"/>
        <end position="61"/>
    </location>
</feature>
<protein>
    <submittedName>
        <fullName evidence="2">Uncharacterized protein</fullName>
    </submittedName>
</protein>
<evidence type="ECO:0000313" key="2">
    <source>
        <dbReference type="EMBL" id="KAL0562527.1"/>
    </source>
</evidence>
<accession>A0ABR3EI28</accession>
<feature type="non-terminal residue" evidence="2">
    <location>
        <position position="1"/>
    </location>
</feature>
<name>A0ABR3EI28_9AGAR</name>
<keyword evidence="3" id="KW-1185">Reference proteome</keyword>
<organism evidence="2 3">
    <name type="scientific">Marasmius crinis-equi</name>
    <dbReference type="NCBI Taxonomy" id="585013"/>
    <lineage>
        <taxon>Eukaryota</taxon>
        <taxon>Fungi</taxon>
        <taxon>Dikarya</taxon>
        <taxon>Basidiomycota</taxon>
        <taxon>Agaricomycotina</taxon>
        <taxon>Agaricomycetes</taxon>
        <taxon>Agaricomycetidae</taxon>
        <taxon>Agaricales</taxon>
        <taxon>Marasmiineae</taxon>
        <taxon>Marasmiaceae</taxon>
        <taxon>Marasmius</taxon>
    </lineage>
</organism>
<evidence type="ECO:0000313" key="3">
    <source>
        <dbReference type="Proteomes" id="UP001465976"/>
    </source>
</evidence>